<dbReference type="EMBL" id="LT598455">
    <property type="protein sequence ID" value="SCU87368.1"/>
    <property type="molecule type" value="Genomic_DNA"/>
</dbReference>
<reference evidence="6" key="1">
    <citation type="submission" date="2016-03" db="EMBL/GenBank/DDBJ databases">
        <authorList>
            <person name="Devillers H."/>
        </authorList>
    </citation>
    <scope>NUCLEOTIDE SEQUENCE [LARGE SCALE GENOMIC DNA]</scope>
</reference>
<evidence type="ECO:0000313" key="5">
    <source>
        <dbReference type="EMBL" id="SCU87368.1"/>
    </source>
</evidence>
<dbReference type="Proteomes" id="UP000190274">
    <property type="component" value="Chromosome E"/>
</dbReference>
<dbReference type="SUPFAM" id="SSF51197">
    <property type="entry name" value="Clavaminate synthase-like"/>
    <property type="match status" value="1"/>
</dbReference>
<dbReference type="Pfam" id="PF05721">
    <property type="entry name" value="PhyH"/>
    <property type="match status" value="1"/>
</dbReference>
<dbReference type="OrthoDB" id="445007at2759"/>
<evidence type="ECO:0000256" key="2">
    <source>
        <dbReference type="ARBA" id="ARBA00005830"/>
    </source>
</evidence>
<dbReference type="InterPro" id="IPR008775">
    <property type="entry name" value="Phytyl_CoA_dOase-like"/>
</dbReference>
<dbReference type="PANTHER" id="PTHR20883:SF15">
    <property type="entry name" value="PHYTANOYL-COA DIOXYGENASE DOMAIN-CONTAINING PROTEIN 1"/>
    <property type="match status" value="1"/>
</dbReference>
<proteinExistence type="inferred from homology"/>
<keyword evidence="3" id="KW-0479">Metal-binding</keyword>
<dbReference type="GO" id="GO:0046872">
    <property type="term" value="F:metal ion binding"/>
    <property type="evidence" value="ECO:0007669"/>
    <property type="project" value="UniProtKB-KW"/>
</dbReference>
<evidence type="ECO:0000256" key="1">
    <source>
        <dbReference type="ARBA" id="ARBA00001962"/>
    </source>
</evidence>
<comment type="similarity">
    <text evidence="2">Belongs to the PhyH family.</text>
</comment>
<evidence type="ECO:0000313" key="6">
    <source>
        <dbReference type="Proteomes" id="UP000190274"/>
    </source>
</evidence>
<dbReference type="Gene3D" id="2.60.120.620">
    <property type="entry name" value="q2cbj1_9rhob like domain"/>
    <property type="match status" value="1"/>
</dbReference>
<accession>A0A1G4JBD4</accession>
<dbReference type="STRING" id="1266660.A0A1G4JBD4"/>
<keyword evidence="4" id="KW-0408">Iron</keyword>
<evidence type="ECO:0000256" key="4">
    <source>
        <dbReference type="ARBA" id="ARBA00023004"/>
    </source>
</evidence>
<organism evidence="5 6">
    <name type="scientific">Lachancea dasiensis</name>
    <dbReference type="NCBI Taxonomy" id="1072105"/>
    <lineage>
        <taxon>Eukaryota</taxon>
        <taxon>Fungi</taxon>
        <taxon>Dikarya</taxon>
        <taxon>Ascomycota</taxon>
        <taxon>Saccharomycotina</taxon>
        <taxon>Saccharomycetes</taxon>
        <taxon>Saccharomycetales</taxon>
        <taxon>Saccharomycetaceae</taxon>
        <taxon>Lachancea</taxon>
    </lineage>
</organism>
<gene>
    <name evidence="5" type="ORF">LADA_0E03598G</name>
</gene>
<sequence>MISAQETEFFSKNGFLLIPNFLSKSKCSQLLAKSHKYLQNMDLANHPLTQFTTSDKGHVGDRYFLNSSDNISFFFEPDAFGEVDGQQRLMKPKEKAVNKFGHGLHFCDEDFAEITTGNRDVVEIARALGFQSPRALQSMILCKQPEIGGAVPPHQDSVFLYTSPESAVGFWIPLEDATLKNGCLSFAPGTHLDHPITKRFVRRFDKDSGKELEGTEFMYFPNAQEQEKNLPHDDSLGWESVECKAGDLVLIHGSVLHKSETNTSDKSRFAYAFHLIEDNADYDKLNWLQSKVKSLLY</sequence>
<dbReference type="PANTHER" id="PTHR20883">
    <property type="entry name" value="PHYTANOYL-COA DIOXYGENASE DOMAIN CONTAINING 1"/>
    <property type="match status" value="1"/>
</dbReference>
<keyword evidence="6" id="KW-1185">Reference proteome</keyword>
<name>A0A1G4JBD4_9SACH</name>
<dbReference type="InterPro" id="IPR018247">
    <property type="entry name" value="EF_Hand_1_Ca_BS"/>
</dbReference>
<dbReference type="AlphaFoldDB" id="A0A1G4JBD4"/>
<evidence type="ECO:0000256" key="3">
    <source>
        <dbReference type="ARBA" id="ARBA00022723"/>
    </source>
</evidence>
<dbReference type="PROSITE" id="PS00018">
    <property type="entry name" value="EF_HAND_1"/>
    <property type="match status" value="1"/>
</dbReference>
<protein>
    <submittedName>
        <fullName evidence="5">LADA_0E03598g1_1</fullName>
    </submittedName>
</protein>
<comment type="cofactor">
    <cofactor evidence="1">
        <name>Fe cation</name>
        <dbReference type="ChEBI" id="CHEBI:24875"/>
    </cofactor>
</comment>